<reference evidence="3" key="1">
    <citation type="submission" date="2011-04" db="EMBL/GenBank/DDBJ databases">
        <title>Complete sequence of Cellvibrio gilvus ATCC 13127.</title>
        <authorList>
            <person name="Lucas S."/>
            <person name="Han J."/>
            <person name="Lapidus A."/>
            <person name="Cheng J.-F."/>
            <person name="Goodwin L."/>
            <person name="Pitluck S."/>
            <person name="Peters L."/>
            <person name="Munk A."/>
            <person name="Detter J.C."/>
            <person name="Han C."/>
            <person name="Tapia R."/>
            <person name="Land M."/>
            <person name="Hauser L."/>
            <person name="Kyrpides N."/>
            <person name="Ivanova N."/>
            <person name="Ovchinnikova G."/>
            <person name="Pagani I."/>
            <person name="Mead D."/>
            <person name="Brumm P."/>
            <person name="Woyke T."/>
        </authorList>
    </citation>
    <scope>NUCLEOTIDE SEQUENCE [LARGE SCALE GENOMIC DNA]</scope>
    <source>
        <strain evidence="3">ATCC 13127 / NRRL B-14078</strain>
    </source>
</reference>
<proteinExistence type="predicted"/>
<keyword evidence="2" id="KW-0489">Methyltransferase</keyword>
<dbReference type="Pfam" id="PF24722">
    <property type="entry name" value="DUF7674"/>
    <property type="match status" value="1"/>
</dbReference>
<keyword evidence="2" id="KW-0808">Transferase</keyword>
<dbReference type="InterPro" id="IPR056091">
    <property type="entry name" value="DUF7674"/>
</dbReference>
<dbReference type="Proteomes" id="UP000000485">
    <property type="component" value="Chromosome"/>
</dbReference>
<dbReference type="EMBL" id="CP002665">
    <property type="protein sequence ID" value="AEI12370.1"/>
    <property type="molecule type" value="Genomic_DNA"/>
</dbReference>
<sequence>MALGRAVEQGTFLEQLLAAVPEVGPEVREHLDDNGELLLHVLMPDLLRTATRLFHAGESEVEGRLLAFIDLALRCGDDACRNAVQVSFVEHAGAFPEETAEFLASWPSALKAELRRSRVA</sequence>
<dbReference type="GO" id="GO:0032259">
    <property type="term" value="P:methylation"/>
    <property type="evidence" value="ECO:0007669"/>
    <property type="project" value="UniProtKB-KW"/>
</dbReference>
<dbReference type="GO" id="GO:0008168">
    <property type="term" value="F:methyltransferase activity"/>
    <property type="evidence" value="ECO:0007669"/>
    <property type="project" value="UniProtKB-KW"/>
</dbReference>
<protein>
    <submittedName>
        <fullName evidence="2">Vanillate demethylase subunit B</fullName>
    </submittedName>
</protein>
<dbReference type="OrthoDB" id="8410617at2"/>
<evidence type="ECO:0000259" key="1">
    <source>
        <dbReference type="Pfam" id="PF24722"/>
    </source>
</evidence>
<organism evidence="2 3">
    <name type="scientific">Cellulomonas gilvus (strain ATCC 13127 / NRRL B-14078)</name>
    <name type="common">Cellvibrio gilvus</name>
    <dbReference type="NCBI Taxonomy" id="593907"/>
    <lineage>
        <taxon>Bacteria</taxon>
        <taxon>Bacillati</taxon>
        <taxon>Actinomycetota</taxon>
        <taxon>Actinomycetes</taxon>
        <taxon>Micrococcales</taxon>
        <taxon>Cellulomonadaceae</taxon>
        <taxon>Cellulomonas</taxon>
    </lineage>
</organism>
<keyword evidence="3" id="KW-1185">Reference proteome</keyword>
<dbReference type="AlphaFoldDB" id="F8A7G8"/>
<dbReference type="HOGENOM" id="CLU_2045482_0_0_11"/>
<feature type="domain" description="DUF7674" evidence="1">
    <location>
        <begin position="14"/>
        <end position="116"/>
    </location>
</feature>
<name>F8A7G8_CELGA</name>
<gene>
    <name evidence="2" type="ordered locus">Celgi_1864</name>
</gene>
<dbReference type="STRING" id="593907.Celgi_1864"/>
<accession>F8A7G8</accession>
<evidence type="ECO:0000313" key="2">
    <source>
        <dbReference type="EMBL" id="AEI12370.1"/>
    </source>
</evidence>
<dbReference type="KEGG" id="cga:Celgi_1864"/>
<dbReference type="RefSeq" id="WP_013883889.1">
    <property type="nucleotide sequence ID" value="NC_015671.1"/>
</dbReference>
<evidence type="ECO:0000313" key="3">
    <source>
        <dbReference type="Proteomes" id="UP000000485"/>
    </source>
</evidence>